<evidence type="ECO:0000313" key="1">
    <source>
        <dbReference type="EMBL" id="MBB6110890.1"/>
    </source>
</evidence>
<reference evidence="1 2" key="1">
    <citation type="submission" date="2020-08" db="EMBL/GenBank/DDBJ databases">
        <title>Genomic Encyclopedia of Type Strains, Phase IV (KMG-V): Genome sequencing to study the core and pangenomes of soil and plant-associated prokaryotes.</title>
        <authorList>
            <person name="Whitman W."/>
        </authorList>
    </citation>
    <scope>NUCLEOTIDE SEQUENCE [LARGE SCALE GENOMIC DNA]</scope>
    <source>
        <strain evidence="1 2">ANJLi2</strain>
    </source>
</reference>
<accession>A0ABR6PMD1</accession>
<gene>
    <name evidence="1" type="ORF">HDF23_003651</name>
</gene>
<dbReference type="EMBL" id="JACHCB010000009">
    <property type="protein sequence ID" value="MBB6110890.1"/>
    <property type="molecule type" value="Genomic_DNA"/>
</dbReference>
<sequence length="53" mass="5780">MGSGLSAADKINSNFSLHRYQPDQVQRVYLNSSQNTPKAMANVVFSLVTSHGL</sequence>
<evidence type="ECO:0000313" key="2">
    <source>
        <dbReference type="Proteomes" id="UP000541583"/>
    </source>
</evidence>
<name>A0ABR6PMD1_9SPHI</name>
<dbReference type="Proteomes" id="UP000541583">
    <property type="component" value="Unassembled WGS sequence"/>
</dbReference>
<protein>
    <submittedName>
        <fullName evidence="1">Uncharacterized protein</fullName>
    </submittedName>
</protein>
<comment type="caution">
    <text evidence="1">The sequence shown here is derived from an EMBL/GenBank/DDBJ whole genome shotgun (WGS) entry which is preliminary data.</text>
</comment>
<organism evidence="1 2">
    <name type="scientific">Mucilaginibacter lappiensis</name>
    <dbReference type="NCBI Taxonomy" id="354630"/>
    <lineage>
        <taxon>Bacteria</taxon>
        <taxon>Pseudomonadati</taxon>
        <taxon>Bacteroidota</taxon>
        <taxon>Sphingobacteriia</taxon>
        <taxon>Sphingobacteriales</taxon>
        <taxon>Sphingobacteriaceae</taxon>
        <taxon>Mucilaginibacter</taxon>
    </lineage>
</organism>
<proteinExistence type="predicted"/>
<keyword evidence="2" id="KW-1185">Reference proteome</keyword>